<reference evidence="1 2" key="1">
    <citation type="submission" date="2016-09" db="EMBL/GenBank/DDBJ databases">
        <title>Extensive genetic diversity and differential bi-allelic expression allows diatom success in the polar Southern Ocean.</title>
        <authorList>
            <consortium name="DOE Joint Genome Institute"/>
            <person name="Mock T."/>
            <person name="Otillar R.P."/>
            <person name="Strauss J."/>
            <person name="Dupont C."/>
            <person name="Frickenhaus S."/>
            <person name="Maumus F."/>
            <person name="Mcmullan M."/>
            <person name="Sanges R."/>
            <person name="Schmutz J."/>
            <person name="Toseland A."/>
            <person name="Valas R."/>
            <person name="Veluchamy A."/>
            <person name="Ward B.J."/>
            <person name="Allen A."/>
            <person name="Barry K."/>
            <person name="Falciatore A."/>
            <person name="Ferrante M."/>
            <person name="Fortunato A.E."/>
            <person name="Gloeckner G."/>
            <person name="Gruber A."/>
            <person name="Hipkin R."/>
            <person name="Janech M."/>
            <person name="Kroth P."/>
            <person name="Leese F."/>
            <person name="Lindquist E."/>
            <person name="Lyon B.R."/>
            <person name="Martin J."/>
            <person name="Mayer C."/>
            <person name="Parker M."/>
            <person name="Quesneville H."/>
            <person name="Raymond J."/>
            <person name="Uhlig C."/>
            <person name="Valentin K.U."/>
            <person name="Worden A.Z."/>
            <person name="Armbrust E.V."/>
            <person name="Bowler C."/>
            <person name="Green B."/>
            <person name="Moulton V."/>
            <person name="Van Oosterhout C."/>
            <person name="Grigoriev I."/>
        </authorList>
    </citation>
    <scope>NUCLEOTIDE SEQUENCE [LARGE SCALE GENOMIC DNA]</scope>
    <source>
        <strain evidence="1 2">CCMP1102</strain>
    </source>
</reference>
<name>A0A1E7FGL2_9STRA</name>
<sequence>MNDRYLSMLSVVLDVISRPNYGMIVAVLVIVLLQFRSNVSSFVYIALDEGIKQTFFNLILNLADIIRGYYQISRELIRSVGNYAQNPFPQVDSIHMQNSDKGRSGNRNFLQRGKRILSYGPPPPLMTMKKVESPVINTTSSATSVNGLKPLEPAFLNEDDYPPNWLVFHPTLGVISRHYKTGGSESTGPAPDADKNAI</sequence>
<dbReference type="KEGG" id="fcy:FRACYDRAFT_237589"/>
<keyword evidence="2" id="KW-1185">Reference proteome</keyword>
<dbReference type="AlphaFoldDB" id="A0A1E7FGL2"/>
<gene>
    <name evidence="1" type="ORF">FRACYDRAFT_237589</name>
</gene>
<protein>
    <submittedName>
        <fullName evidence="1">Uncharacterized protein</fullName>
    </submittedName>
</protein>
<organism evidence="1 2">
    <name type="scientific">Fragilariopsis cylindrus CCMP1102</name>
    <dbReference type="NCBI Taxonomy" id="635003"/>
    <lineage>
        <taxon>Eukaryota</taxon>
        <taxon>Sar</taxon>
        <taxon>Stramenopiles</taxon>
        <taxon>Ochrophyta</taxon>
        <taxon>Bacillariophyta</taxon>
        <taxon>Bacillariophyceae</taxon>
        <taxon>Bacillariophycidae</taxon>
        <taxon>Bacillariales</taxon>
        <taxon>Bacillariaceae</taxon>
        <taxon>Fragilariopsis</taxon>
    </lineage>
</organism>
<dbReference type="Proteomes" id="UP000095751">
    <property type="component" value="Unassembled WGS sequence"/>
</dbReference>
<evidence type="ECO:0000313" key="1">
    <source>
        <dbReference type="EMBL" id="OEU17175.1"/>
    </source>
</evidence>
<accession>A0A1E7FGL2</accession>
<dbReference type="EMBL" id="KV784357">
    <property type="protein sequence ID" value="OEU17175.1"/>
    <property type="molecule type" value="Genomic_DNA"/>
</dbReference>
<dbReference type="InParanoid" id="A0A1E7FGL2"/>
<proteinExistence type="predicted"/>
<evidence type="ECO:0000313" key="2">
    <source>
        <dbReference type="Proteomes" id="UP000095751"/>
    </source>
</evidence>